<keyword evidence="1" id="KW-0732">Signal</keyword>
<comment type="caution">
    <text evidence="2">The sequence shown here is derived from an EMBL/GenBank/DDBJ whole genome shotgun (WGS) entry which is preliminary data.</text>
</comment>
<dbReference type="RefSeq" id="WP_162883882.1">
    <property type="nucleotide sequence ID" value="NZ_QQSW01000008.1"/>
</dbReference>
<evidence type="ECO:0000313" key="2">
    <source>
        <dbReference type="EMBL" id="TCO77128.1"/>
    </source>
</evidence>
<dbReference type="EMBL" id="SLWX01000003">
    <property type="protein sequence ID" value="TCO77128.1"/>
    <property type="molecule type" value="Genomic_DNA"/>
</dbReference>
<gene>
    <name evidence="2" type="ORF">EV688_103142</name>
</gene>
<keyword evidence="3" id="KW-1185">Reference proteome</keyword>
<evidence type="ECO:0000313" key="3">
    <source>
        <dbReference type="Proteomes" id="UP000294980"/>
    </source>
</evidence>
<accession>A0A4R2L3I4</accession>
<sequence>MISIRNRRSGTVMAAIGLALALVLAVRTAGAADDAGHASLVAVFEDFQGWRDAAWGEGLGQYDAGRVRRNIAELELLQARLGAMDARQWSVPGQVDYLTVRAEMDRQDFILRVTRPWQRDPVFYVSRLLPVAFTELPVTGEALSGLQQTLRALPGYLDAARENLTDVAVDYADLAIRSLTLSDGVENGYPYRADPPDGVIGWYEDLLQRAEAQPELEDDIQKALVALRDFHAWLMANRAGMQGENGVGEEALDWFVQNALLLPYTSAEMAVLSQRELDRLWAFYALERHRNRDLPELELADSREEYQARIAGTDRMVRDWLRDEEIISIPDFIPTDWREMGYNVPWIERATPPNYWEQVQFRDPAPDHLHAVIPGHRFDALMAENNSHPIRGQVNFGARWQGWAVYLEEAPLQLGIFKERARTRELIYLFGIWRAARSLGDIYNQWNDMTSLEVAKYWQSLTPLLDPDVARKYAYLRPSPGHGLEYTIGNIEMFQLLGERKRQLRDEFVLRDFHDEFMSKGRIPMSLIRYEMTGHDRDVQRFFDRTPLSAFLAR</sequence>
<proteinExistence type="predicted"/>
<name>A0A4R2L3I4_9GAMM</name>
<dbReference type="Pfam" id="PF05960">
    <property type="entry name" value="DUF885"/>
    <property type="match status" value="1"/>
</dbReference>
<dbReference type="InterPro" id="IPR010281">
    <property type="entry name" value="DUF885"/>
</dbReference>
<dbReference type="AlphaFoldDB" id="A0A4R2L3I4"/>
<organism evidence="2 3">
    <name type="scientific">Chromatocurvus halotolerans</name>
    <dbReference type="NCBI Taxonomy" id="1132028"/>
    <lineage>
        <taxon>Bacteria</taxon>
        <taxon>Pseudomonadati</taxon>
        <taxon>Pseudomonadota</taxon>
        <taxon>Gammaproteobacteria</taxon>
        <taxon>Cellvibrionales</taxon>
        <taxon>Halieaceae</taxon>
        <taxon>Chromatocurvus</taxon>
    </lineage>
</organism>
<dbReference type="Proteomes" id="UP000294980">
    <property type="component" value="Unassembled WGS sequence"/>
</dbReference>
<reference evidence="2 3" key="1">
    <citation type="submission" date="2019-03" db="EMBL/GenBank/DDBJ databases">
        <title>Genomic Encyclopedia of Type Strains, Phase IV (KMG-IV): sequencing the most valuable type-strain genomes for metagenomic binning, comparative biology and taxonomic classification.</title>
        <authorList>
            <person name="Goeker M."/>
        </authorList>
    </citation>
    <scope>NUCLEOTIDE SEQUENCE [LARGE SCALE GENOMIC DNA]</scope>
    <source>
        <strain evidence="2 3">DSM 23344</strain>
    </source>
</reference>
<feature type="chain" id="PRO_5020969394" evidence="1">
    <location>
        <begin position="32"/>
        <end position="554"/>
    </location>
</feature>
<evidence type="ECO:0000256" key="1">
    <source>
        <dbReference type="SAM" id="SignalP"/>
    </source>
</evidence>
<protein>
    <submittedName>
        <fullName evidence="2">Uncharacterized protein (DUF885 family)</fullName>
    </submittedName>
</protein>
<feature type="signal peptide" evidence="1">
    <location>
        <begin position="1"/>
        <end position="31"/>
    </location>
</feature>